<evidence type="ECO:0000313" key="4">
    <source>
        <dbReference type="Proteomes" id="UP001057375"/>
    </source>
</evidence>
<gene>
    <name evidence="3" type="ORF">ADUPG1_012215</name>
</gene>
<feature type="region of interest" description="Disordered" evidence="2">
    <location>
        <begin position="1611"/>
        <end position="1658"/>
    </location>
</feature>
<feature type="compositionally biased region" description="Polar residues" evidence="2">
    <location>
        <begin position="235"/>
        <end position="266"/>
    </location>
</feature>
<sequence length="2207" mass="241463">MSDPSSLIRCNVSYLQSKLPSGRYILAFGPSPKYVSSEDQPMKTTDISSEKSTNPQFSKGNLSFSLSKQNIIKAKSPKEGPKLTEADISTLSLSISVTVVEVKVDTPKSIPHFEEAPIIGQGALSVPFKRILVNDAKNSPSVPAIAIDINKVIMSKTDALSPGEGNLGEVRVRIVCVDPNFKPPSDKSETDSKSPPAEETTTKSSNESKEPKESKEGIEKKEKAESDPTKKQDNDPSTSLHSNPSTSTDKTTAESTALSAGTVKTDSSGKKVHFDDEIADKDHLDHRDSNHEEKEEEEAKKGEGDDDGMAPDSTKTKQGTKPSLKLPRRSKEPKKIPSHLPPLPPSSIRLGTVPSRTPLPHVCVCVDAVRGIVRDDDGMAPDSTKTKQGTKPSLKLPRRSKEPKKIPSHLPPLPPSSIRLGTVPSRTPLPHVCVCVDAVRGIVRKPQSEDGMQARTDYTTLQELAFEQHLEDICMSDDPKVKEQFAAELKKKEHTIHTQQTRCKNEQQLLQRLACGFDPQSVSICIERGQFCRCQTTSSPPSSYTGQDPNVSPLNELYDPDTSDHRVIPCVCSGKLQLSEEQDLLHSHSLEVRGLGPKRYSKQVKGKGYGSGIMSTTHRCPPLYLPFHPASIRPDLCGDTIDQSSAAAFLRIHVYLHSSLPKHLPEPSAFLPSSGSSSSTTATNSNQSQLPVRMLLCSICLPSLSSLLQSPLERSLCISIPNIHAHSSPISLLLRLCLHPAAPIAPPQMKSMDPLLNPSSASYGIPQCVYMVHVLRVREVGIQEQWKRAKKEWEKLQQEAISSANHAIAEESEEDSQIPSQSSQTSASGGGTSGGGTSGGGTSGGGNTQNKKEPEPFPLPPPPRSLSEVQQFPICGGLMTTDIDTFAIVSGLSEHRAQRLSPILPIHVSLDQCSTITHDIEQDLRDIRNKRDTFEDRMSLEVPGALSTRMKDALSGSPSSSSSSGGSSSSKKKRKAADGSSMIDGDDENNEDDIKSGLSEDLSFISLVGTTHILAPLSSLAPHAPSLVSSVSLESHQMSVPSQNKKKKDAFERSLLEKARIRQGMMPGKWSDKATTLLFSAITSPTPLVDQSGTAQRIYLELRGRANESFNLFIKSPQNQSSSSSSSSSNSGHNDHGSYTSDHYVSSLTTGMYEHVPDVLLGCAHIHIQRDVVPLLRRVGGAGDAECVVHGVTCEGGTLGGMLEMDVRVRVVIPAAPPTLCSQDPFFLSGRVSQVMGWMHPPIRASPSSKSPNSSLTIPDNMMDDRRRVASLPPHTFYEGKKKEIAARKRKTQSALMQIHPNQARRMHQQQTGRTRLGTVLEEDEQDDVIRDGHMMLEDDLGQLQSTLDNVSGRSSRNNVSKQHGMHMESEYLSLDGGPDVGDHYARKPTAPSASALIESLQFLKDTAHDESVAIIRMAFSSSPATLLSSFTSTQIAQSLCVLSEAQGKVAHALSEQRDYGERMEAEFEELSAEFRTLKSRHHTVKRTAVTQQKVIHTLEDRMAALKKSIINLRSEKDGLVAQLELALKEASRAGGLVEGAKKDRLGREKELEEAHEEMKRAYQAEIDALKTEMRVFTMARETDGASGHTGGAGHASFSSLLSSSKVDELPSFERERKPYSPHARQRDVHGRASSQAFHSPLPPIHHQSGASGSTAFGNRGRAFIEQKHDIDGDGNTEYIPLLPSVQIDTLFIDCNDCNLSEELLRPEHIPSLLESMKGANVTIYSRKLTPETADTVTTFSGKLLEHTGSGLFLQLDDGSIFMVPEYDAIKSMSSDESTTIHSSPIPQLKVKLRNNMELRDLDVSYIANGFKWKASHRVVIPSAAHPFLPPDFPVPHCPCPLPIPFENFTTSFNTIATITLPTTTPMDIEDLFLVVGEEIKKFNESGSFRMKSNAMYALDVSASAGMSAEFEEITGSHVSSGSDYFVYHIPSSRLDLSDSHSTSTSRNIRVPLSSPSTLSVVRELSWTLNDILFDVSDSSSYQDIEENIADHVDRPLQIIKITNNSSIPIPPGSVVIGEKDSVTGDHTPIGEADLGRITVGGTTTLAPGRKSGNIQCGVARLSHETNRVKKFIGEDMTWDDSSMRLICWEVIPKDIVCNNSYNVQLFETIEKYAPKRTVIGKYQHYSNRATIKENALKRDGAVYKTGDGVEIVNGQRNIQFNFDIPPLSYEEYTEIDDLMCTEQSSLEVYKRLLIDTEVSIHLEYDY</sequence>
<keyword evidence="1" id="KW-0175">Coiled coil</keyword>
<evidence type="ECO:0000313" key="3">
    <source>
        <dbReference type="EMBL" id="GKT22747.1"/>
    </source>
</evidence>
<proteinExistence type="predicted"/>
<keyword evidence="4" id="KW-1185">Reference proteome</keyword>
<feature type="compositionally biased region" description="Polar residues" evidence="2">
    <location>
        <begin position="37"/>
        <end position="59"/>
    </location>
</feature>
<feature type="coiled-coil region" evidence="1">
    <location>
        <begin position="1461"/>
        <end position="1573"/>
    </location>
</feature>
<dbReference type="EMBL" id="BQXS01012421">
    <property type="protein sequence ID" value="GKT22747.1"/>
    <property type="molecule type" value="Genomic_DNA"/>
</dbReference>
<feature type="region of interest" description="Disordered" evidence="2">
    <location>
        <begin position="179"/>
        <end position="355"/>
    </location>
</feature>
<feature type="compositionally biased region" description="Basic and acidic residues" evidence="2">
    <location>
        <begin position="1611"/>
        <end position="1631"/>
    </location>
</feature>
<feature type="compositionally biased region" description="Gly residues" evidence="2">
    <location>
        <begin position="828"/>
        <end position="847"/>
    </location>
</feature>
<feature type="compositionally biased region" description="Basic and acidic residues" evidence="2">
    <location>
        <begin position="206"/>
        <end position="234"/>
    </location>
</feature>
<feature type="region of interest" description="Disordered" evidence="2">
    <location>
        <begin position="1116"/>
        <end position="1138"/>
    </location>
</feature>
<feature type="region of interest" description="Disordered" evidence="2">
    <location>
        <begin position="32"/>
        <end position="59"/>
    </location>
</feature>
<reference evidence="3" key="1">
    <citation type="submission" date="2022-03" db="EMBL/GenBank/DDBJ databases">
        <title>Draft genome sequence of Aduncisulcus paluster, a free-living microaerophilic Fornicata.</title>
        <authorList>
            <person name="Yuyama I."/>
            <person name="Kume K."/>
            <person name="Tamura T."/>
            <person name="Inagaki Y."/>
            <person name="Hashimoto T."/>
        </authorList>
    </citation>
    <scope>NUCLEOTIDE SEQUENCE</scope>
    <source>
        <strain evidence="3">NY0171</strain>
    </source>
</reference>
<feature type="compositionally biased region" description="Basic and acidic residues" evidence="2">
    <location>
        <begin position="267"/>
        <end position="303"/>
    </location>
</feature>
<feature type="region of interest" description="Disordered" evidence="2">
    <location>
        <begin position="938"/>
        <end position="994"/>
    </location>
</feature>
<evidence type="ECO:0000256" key="2">
    <source>
        <dbReference type="SAM" id="MobiDB-lite"/>
    </source>
</evidence>
<name>A0ABQ5JZE5_9EUKA</name>
<protein>
    <submittedName>
        <fullName evidence="3">Uncharacterized protein</fullName>
    </submittedName>
</protein>
<evidence type="ECO:0000256" key="1">
    <source>
        <dbReference type="SAM" id="Coils"/>
    </source>
</evidence>
<feature type="region of interest" description="Disordered" evidence="2">
    <location>
        <begin position="808"/>
        <end position="869"/>
    </location>
</feature>
<organism evidence="3 4">
    <name type="scientific">Aduncisulcus paluster</name>
    <dbReference type="NCBI Taxonomy" id="2918883"/>
    <lineage>
        <taxon>Eukaryota</taxon>
        <taxon>Metamonada</taxon>
        <taxon>Carpediemonas-like organisms</taxon>
        <taxon>Aduncisulcus</taxon>
    </lineage>
</organism>
<feature type="compositionally biased region" description="Low complexity" evidence="2">
    <location>
        <begin position="955"/>
        <end position="969"/>
    </location>
</feature>
<accession>A0ABQ5JZE5</accession>
<comment type="caution">
    <text evidence="3">The sequence shown here is derived from an EMBL/GenBank/DDBJ whole genome shotgun (WGS) entry which is preliminary data.</text>
</comment>
<feature type="compositionally biased region" description="Low complexity" evidence="2">
    <location>
        <begin position="1116"/>
        <end position="1131"/>
    </location>
</feature>
<dbReference type="Proteomes" id="UP001057375">
    <property type="component" value="Unassembled WGS sequence"/>
</dbReference>
<feature type="region of interest" description="Disordered" evidence="2">
    <location>
        <begin position="375"/>
        <end position="418"/>
    </location>
</feature>